<dbReference type="GO" id="GO:0045892">
    <property type="term" value="P:negative regulation of DNA-templated transcription"/>
    <property type="evidence" value="ECO:0007669"/>
    <property type="project" value="TreeGrafter"/>
</dbReference>
<proteinExistence type="predicted"/>
<keyword evidence="1" id="KW-0805">Transcription regulation</keyword>
<dbReference type="Pfam" id="PF00392">
    <property type="entry name" value="GntR"/>
    <property type="match status" value="1"/>
</dbReference>
<dbReference type="PANTHER" id="PTHR44846">
    <property type="entry name" value="MANNOSYL-D-GLYCERATE TRANSPORT/METABOLISM SYSTEM REPRESSOR MNGR-RELATED"/>
    <property type="match status" value="1"/>
</dbReference>
<reference evidence="5" key="1">
    <citation type="submission" date="2023-01" db="EMBL/GenBank/DDBJ databases">
        <title>Human gut microbiome strain richness.</title>
        <authorList>
            <person name="Chen-Liaw A."/>
        </authorList>
    </citation>
    <scope>NUCLEOTIDE SEQUENCE</scope>
    <source>
        <strain evidence="5">1001217st2_G6_1001217B_191108</strain>
    </source>
</reference>
<dbReference type="InterPro" id="IPR000524">
    <property type="entry name" value="Tscrpt_reg_HTH_GntR"/>
</dbReference>
<dbReference type="InterPro" id="IPR036388">
    <property type="entry name" value="WH-like_DNA-bd_sf"/>
</dbReference>
<evidence type="ECO:0000256" key="1">
    <source>
        <dbReference type="ARBA" id="ARBA00023015"/>
    </source>
</evidence>
<dbReference type="SMART" id="SM00866">
    <property type="entry name" value="UTRA"/>
    <property type="match status" value="1"/>
</dbReference>
<dbReference type="InterPro" id="IPR028978">
    <property type="entry name" value="Chorismate_lyase_/UTRA_dom_sf"/>
</dbReference>
<dbReference type="GO" id="GO:0003677">
    <property type="term" value="F:DNA binding"/>
    <property type="evidence" value="ECO:0007669"/>
    <property type="project" value="UniProtKB-KW"/>
</dbReference>
<dbReference type="InterPro" id="IPR011663">
    <property type="entry name" value="UTRA"/>
</dbReference>
<gene>
    <name evidence="5" type="ORF">PM738_19140</name>
</gene>
<dbReference type="SUPFAM" id="SSF46785">
    <property type="entry name" value="Winged helix' DNA-binding domain"/>
    <property type="match status" value="1"/>
</dbReference>
<dbReference type="GO" id="GO:0003700">
    <property type="term" value="F:DNA-binding transcription factor activity"/>
    <property type="evidence" value="ECO:0007669"/>
    <property type="project" value="InterPro"/>
</dbReference>
<name>A0AB35ISB5_9FIRM</name>
<protein>
    <submittedName>
        <fullName evidence="5">GntR family transcriptional regulator</fullName>
    </submittedName>
</protein>
<feature type="domain" description="HTH gntR-type" evidence="4">
    <location>
        <begin position="1"/>
        <end position="69"/>
    </location>
</feature>
<evidence type="ECO:0000256" key="3">
    <source>
        <dbReference type="ARBA" id="ARBA00023163"/>
    </source>
</evidence>
<dbReference type="InterPro" id="IPR050679">
    <property type="entry name" value="Bact_HTH_transcr_reg"/>
</dbReference>
<evidence type="ECO:0000256" key="2">
    <source>
        <dbReference type="ARBA" id="ARBA00023125"/>
    </source>
</evidence>
<dbReference type="InterPro" id="IPR036390">
    <property type="entry name" value="WH_DNA-bd_sf"/>
</dbReference>
<organism evidence="5 6">
    <name type="scientific">Thomasclavelia ramosa</name>
    <dbReference type="NCBI Taxonomy" id="1547"/>
    <lineage>
        <taxon>Bacteria</taxon>
        <taxon>Bacillati</taxon>
        <taxon>Bacillota</taxon>
        <taxon>Erysipelotrichia</taxon>
        <taxon>Erysipelotrichales</taxon>
        <taxon>Coprobacillaceae</taxon>
        <taxon>Thomasclavelia</taxon>
    </lineage>
</organism>
<dbReference type="CDD" id="cd07377">
    <property type="entry name" value="WHTH_GntR"/>
    <property type="match status" value="1"/>
</dbReference>
<accession>A0AB35ISB5</accession>
<dbReference type="PROSITE" id="PS50949">
    <property type="entry name" value="HTH_GNTR"/>
    <property type="match status" value="1"/>
</dbReference>
<dbReference type="PANTHER" id="PTHR44846:SF4">
    <property type="entry name" value="HTH GNTR-TYPE DOMAIN-CONTAINING PROTEIN"/>
    <property type="match status" value="1"/>
</dbReference>
<dbReference type="AlphaFoldDB" id="A0AB35ISB5"/>
<dbReference type="Proteomes" id="UP001211987">
    <property type="component" value="Unassembled WGS sequence"/>
</dbReference>
<dbReference type="SMART" id="SM00345">
    <property type="entry name" value="HTH_GNTR"/>
    <property type="match status" value="1"/>
</dbReference>
<dbReference type="RefSeq" id="WP_272019364.1">
    <property type="nucleotide sequence ID" value="NZ_JAQLKE010000061.1"/>
</dbReference>
<evidence type="ECO:0000259" key="4">
    <source>
        <dbReference type="PROSITE" id="PS50949"/>
    </source>
</evidence>
<dbReference type="EMBL" id="JAQLKE010000061">
    <property type="protein sequence ID" value="MDB7085896.1"/>
    <property type="molecule type" value="Genomic_DNA"/>
</dbReference>
<evidence type="ECO:0000313" key="6">
    <source>
        <dbReference type="Proteomes" id="UP001211987"/>
    </source>
</evidence>
<sequence length="239" mass="27812">MKKYNQIANDLKSRIQNGEFKENKKLPTGNQLMSEYDASKNTITSALNILINEGLVYAIHGSGFYVRKLNPGTIKLNNTSGFYIDHPGKKLERKVLHFELKQCDNKLAEIMDCDMDTPVYFIKRLMYIDDIPFAVEYTYYNKDIIPYLNEDIAQKSIYSFIMNDLKLSIGFSEKYISTKPLSDEDRKLLDLEPGAFGLIINDNTFLSNGKKFNHSIIWYNYKYATFFNNDKSIRNERSH</sequence>
<dbReference type="Pfam" id="PF07702">
    <property type="entry name" value="UTRA"/>
    <property type="match status" value="1"/>
</dbReference>
<keyword evidence="2" id="KW-0238">DNA-binding</keyword>
<dbReference type="Gene3D" id="3.40.1410.10">
    <property type="entry name" value="Chorismate lyase-like"/>
    <property type="match status" value="1"/>
</dbReference>
<dbReference type="SUPFAM" id="SSF64288">
    <property type="entry name" value="Chorismate lyase-like"/>
    <property type="match status" value="1"/>
</dbReference>
<comment type="caution">
    <text evidence="5">The sequence shown here is derived from an EMBL/GenBank/DDBJ whole genome shotgun (WGS) entry which is preliminary data.</text>
</comment>
<dbReference type="Gene3D" id="1.10.10.10">
    <property type="entry name" value="Winged helix-like DNA-binding domain superfamily/Winged helix DNA-binding domain"/>
    <property type="match status" value="1"/>
</dbReference>
<keyword evidence="3" id="KW-0804">Transcription</keyword>
<evidence type="ECO:0000313" key="5">
    <source>
        <dbReference type="EMBL" id="MDB7085896.1"/>
    </source>
</evidence>